<dbReference type="SUPFAM" id="SSF51658">
    <property type="entry name" value="Xylose isomerase-like"/>
    <property type="match status" value="1"/>
</dbReference>
<accession>A0A1M5P774</accession>
<organism evidence="1 2">
    <name type="scientific">Marivita hallyeonensis</name>
    <dbReference type="NCBI Taxonomy" id="996342"/>
    <lineage>
        <taxon>Bacteria</taxon>
        <taxon>Pseudomonadati</taxon>
        <taxon>Pseudomonadota</taxon>
        <taxon>Alphaproteobacteria</taxon>
        <taxon>Rhodobacterales</taxon>
        <taxon>Roseobacteraceae</taxon>
        <taxon>Marivita</taxon>
    </lineage>
</organism>
<dbReference type="Pfam" id="PF05114">
    <property type="entry name" value="MbnB_TglH_ChrH"/>
    <property type="match status" value="1"/>
</dbReference>
<dbReference type="PANTHER" id="PTHR42194:SF1">
    <property type="entry name" value="UPF0276 PROTEIN HI_1600"/>
    <property type="match status" value="1"/>
</dbReference>
<dbReference type="OrthoDB" id="9763101at2"/>
<evidence type="ECO:0000313" key="2">
    <source>
        <dbReference type="Proteomes" id="UP000184221"/>
    </source>
</evidence>
<sequence length="479" mass="52562">MRAMFQPPKLGIGMIFSAALDPFLRRRPDALDVLEIEPQTLWLAEDAIAGPFAEYRPAMEAFAALPQAKLVHSVGVPLGGRRKPSPGQMALLRETAQRLDSPWVSEHLSIAGTPHRSAGFLLPPLQTDEGVATAVENIAAFRAGVGRPIAVETGVAYLKRKPFEMPDGEFLAQVAEQAQCGLLLDLHNLWCNHCNGRIDFDETLAQIPFDRVWEVHLAGGDDMGGVWLDSHSGPMPDALAARAREVIAELPNLGAINFEIYDTFLERLEPAVFDTIVDGLRAIWDGAGQSRSDTRPVDLRGAPPAPETTVEAWEDSLTLSVWTADPTGHPWPEDHPLLSLYAFLARSFRGSMLTRAMPRTVRYGLLRDGEGFEAKMNAYFDAHSPKMYAPLEAQAFRAWLLEMGEDDPLMLGLLEYDIAFVRLLKETTPQIVHFPGDPAPIFEALSEGRLPDPPTPPAWELEILPEAVAEGFVQAAGAS</sequence>
<evidence type="ECO:0000313" key="1">
    <source>
        <dbReference type="EMBL" id="SHG97555.1"/>
    </source>
</evidence>
<dbReference type="AlphaFoldDB" id="A0A1M5P774"/>
<reference evidence="1 2" key="1">
    <citation type="submission" date="2016-11" db="EMBL/GenBank/DDBJ databases">
        <authorList>
            <person name="Jaros S."/>
            <person name="Januszkiewicz K."/>
            <person name="Wedrychowicz H."/>
        </authorList>
    </citation>
    <scope>NUCLEOTIDE SEQUENCE [LARGE SCALE GENOMIC DNA]</scope>
    <source>
        <strain evidence="1 2">DSM 29431</strain>
    </source>
</reference>
<keyword evidence="2" id="KW-1185">Reference proteome</keyword>
<dbReference type="EMBL" id="FQXC01000001">
    <property type="protein sequence ID" value="SHG97555.1"/>
    <property type="molecule type" value="Genomic_DNA"/>
</dbReference>
<protein>
    <submittedName>
        <fullName evidence="1">Uncharacterized conserved protein, UPF0276 family</fullName>
    </submittedName>
</protein>
<gene>
    <name evidence="1" type="ORF">SAMN05443551_1180</name>
</gene>
<proteinExistence type="predicted"/>
<dbReference type="Proteomes" id="UP000184221">
    <property type="component" value="Unassembled WGS sequence"/>
</dbReference>
<name>A0A1M5P774_9RHOB</name>
<dbReference type="InterPro" id="IPR036237">
    <property type="entry name" value="Xyl_isomerase-like_sf"/>
</dbReference>
<dbReference type="STRING" id="996342.SAMN05443551_1180"/>
<dbReference type="Gene3D" id="3.20.20.150">
    <property type="entry name" value="Divalent-metal-dependent TIM barrel enzymes"/>
    <property type="match status" value="1"/>
</dbReference>
<dbReference type="InterPro" id="IPR007801">
    <property type="entry name" value="MbnB/TglH/ChrH"/>
</dbReference>
<dbReference type="PANTHER" id="PTHR42194">
    <property type="entry name" value="UPF0276 PROTEIN HI_1600"/>
    <property type="match status" value="1"/>
</dbReference>